<feature type="compositionally biased region" description="Polar residues" evidence="2">
    <location>
        <begin position="392"/>
        <end position="401"/>
    </location>
</feature>
<reference evidence="3" key="1">
    <citation type="journal article" date="2019" name="Sci. Rep.">
        <title>Draft genome of Tanacetum cinerariifolium, the natural source of mosquito coil.</title>
        <authorList>
            <person name="Yamashiro T."/>
            <person name="Shiraishi A."/>
            <person name="Satake H."/>
            <person name="Nakayama K."/>
        </authorList>
    </citation>
    <scope>NUCLEOTIDE SEQUENCE</scope>
</reference>
<comment type="caution">
    <text evidence="3">The sequence shown here is derived from an EMBL/GenBank/DDBJ whole genome shotgun (WGS) entry which is preliminary data.</text>
</comment>
<proteinExistence type="predicted"/>
<evidence type="ECO:0000256" key="1">
    <source>
        <dbReference type="SAM" id="Coils"/>
    </source>
</evidence>
<accession>A0A699K8P4</accession>
<gene>
    <name evidence="3" type="ORF">Tci_652850</name>
</gene>
<sequence length="401" mass="45686">MNDKMNDPECVTRKVKTAPHDYSKENLLATFTPQKQLTPEQIFWSNDLMKMKSEALKERTKRITPSAIIDEERGFEQTKACYLQEVIPFFKTLKDNFEGIQKALTKEVKEMKDVFEELEAEVAQYAVDRKHDAIELKNPLIANDNLIAKCLSQEVFCVATNSELNVAQFTDMHVANTTAKTCCLALEDELANLRETNNQDNQTELNDHFSRLETTDSQITKLTDQVTHLQAQNDLFRAENDKIKQHYKELYDSIKITCAKHIEQVTKATTENMNLKTGVSKATVNPLVFARDKHAIDVEPIVPRLRNNRNAHLDYLRHLKKSVETIRDIVEEAKVKTNVPLPPSTGVDCYPTASGSQPMSHVKPNRISPAKGDTKLPVDNQPRKNKSHLRTSNRIDSSSRL</sequence>
<feature type="coiled-coil region" evidence="1">
    <location>
        <begin position="101"/>
        <end position="128"/>
    </location>
</feature>
<keyword evidence="1" id="KW-0175">Coiled coil</keyword>
<evidence type="ECO:0008006" key="4">
    <source>
        <dbReference type="Google" id="ProtNLM"/>
    </source>
</evidence>
<evidence type="ECO:0000313" key="3">
    <source>
        <dbReference type="EMBL" id="GFA80878.1"/>
    </source>
</evidence>
<dbReference type="AlphaFoldDB" id="A0A699K8P4"/>
<feature type="coiled-coil region" evidence="1">
    <location>
        <begin position="183"/>
        <end position="232"/>
    </location>
</feature>
<name>A0A699K8P4_TANCI</name>
<feature type="region of interest" description="Disordered" evidence="2">
    <location>
        <begin position="340"/>
        <end position="401"/>
    </location>
</feature>
<feature type="non-terminal residue" evidence="3">
    <location>
        <position position="401"/>
    </location>
</feature>
<organism evidence="3">
    <name type="scientific">Tanacetum cinerariifolium</name>
    <name type="common">Dalmatian daisy</name>
    <name type="synonym">Chrysanthemum cinerariifolium</name>
    <dbReference type="NCBI Taxonomy" id="118510"/>
    <lineage>
        <taxon>Eukaryota</taxon>
        <taxon>Viridiplantae</taxon>
        <taxon>Streptophyta</taxon>
        <taxon>Embryophyta</taxon>
        <taxon>Tracheophyta</taxon>
        <taxon>Spermatophyta</taxon>
        <taxon>Magnoliopsida</taxon>
        <taxon>eudicotyledons</taxon>
        <taxon>Gunneridae</taxon>
        <taxon>Pentapetalae</taxon>
        <taxon>asterids</taxon>
        <taxon>campanulids</taxon>
        <taxon>Asterales</taxon>
        <taxon>Asteraceae</taxon>
        <taxon>Asteroideae</taxon>
        <taxon>Anthemideae</taxon>
        <taxon>Anthemidinae</taxon>
        <taxon>Tanacetum</taxon>
    </lineage>
</organism>
<protein>
    <recommendedName>
        <fullName evidence="4">Integrase, catalytic region, zinc finger, CCHC-type, peptidase aspartic, catalytic</fullName>
    </recommendedName>
</protein>
<evidence type="ECO:0000256" key="2">
    <source>
        <dbReference type="SAM" id="MobiDB-lite"/>
    </source>
</evidence>
<dbReference type="EMBL" id="BKCJ010492029">
    <property type="protein sequence ID" value="GFA80878.1"/>
    <property type="molecule type" value="Genomic_DNA"/>
</dbReference>